<dbReference type="EMBL" id="QFPO01000006">
    <property type="protein sequence ID" value="PZQ15386.1"/>
    <property type="molecule type" value="Genomic_DNA"/>
</dbReference>
<evidence type="ECO:0000313" key="4">
    <source>
        <dbReference type="Proteomes" id="UP000249046"/>
    </source>
</evidence>
<accession>A0A2W5KE99</accession>
<dbReference type="Pfam" id="PF07995">
    <property type="entry name" value="GSDH"/>
    <property type="match status" value="2"/>
</dbReference>
<keyword evidence="1" id="KW-0732">Signal</keyword>
<dbReference type="InterPro" id="IPR011042">
    <property type="entry name" value="6-blade_b-propeller_TolB-like"/>
</dbReference>
<evidence type="ECO:0000256" key="1">
    <source>
        <dbReference type="SAM" id="SignalP"/>
    </source>
</evidence>
<protein>
    <submittedName>
        <fullName evidence="3">Glucose dehydrogenase</fullName>
    </submittedName>
</protein>
<name>A0A2W5KE99_9GAMM</name>
<comment type="caution">
    <text evidence="3">The sequence shown here is derived from an EMBL/GenBank/DDBJ whole genome shotgun (WGS) entry which is preliminary data.</text>
</comment>
<evidence type="ECO:0000313" key="3">
    <source>
        <dbReference type="EMBL" id="PZQ15386.1"/>
    </source>
</evidence>
<gene>
    <name evidence="3" type="ORF">DI564_08600</name>
</gene>
<dbReference type="InterPro" id="IPR011041">
    <property type="entry name" value="Quinoprot_gluc/sorb_DH_b-prop"/>
</dbReference>
<proteinExistence type="predicted"/>
<dbReference type="SUPFAM" id="SSF50952">
    <property type="entry name" value="Soluble quinoprotein glucose dehydrogenase"/>
    <property type="match status" value="1"/>
</dbReference>
<feature type="domain" description="Glucose/Sorbosone dehydrogenase" evidence="2">
    <location>
        <begin position="246"/>
        <end position="416"/>
    </location>
</feature>
<dbReference type="InterPro" id="IPR012938">
    <property type="entry name" value="Glc/Sorbosone_DH"/>
</dbReference>
<feature type="chain" id="PRO_5016131541" evidence="1">
    <location>
        <begin position="24"/>
        <end position="439"/>
    </location>
</feature>
<dbReference type="PANTHER" id="PTHR19328:SF75">
    <property type="entry name" value="ALDOSE SUGAR DEHYDROGENASE YLII"/>
    <property type="match status" value="1"/>
</dbReference>
<feature type="signal peptide" evidence="1">
    <location>
        <begin position="1"/>
        <end position="23"/>
    </location>
</feature>
<organism evidence="3 4">
    <name type="scientific">Rhodanobacter denitrificans</name>
    <dbReference type="NCBI Taxonomy" id="666685"/>
    <lineage>
        <taxon>Bacteria</taxon>
        <taxon>Pseudomonadati</taxon>
        <taxon>Pseudomonadota</taxon>
        <taxon>Gammaproteobacteria</taxon>
        <taxon>Lysobacterales</taxon>
        <taxon>Rhodanobacteraceae</taxon>
        <taxon>Rhodanobacter</taxon>
    </lineage>
</organism>
<sequence length="439" mass="46364">MRKMIGLLAAALVGAAAVTGAAAQDIPGVTLTQIPGSYSAPVALRAPHDGSGRLFIVKQGGEIRVFKDGAMLATPFVTVPVNYSGESGLLGLAFHPNFGKPDLPHNTEFYVFYTRPTGDPRLGSSPDQVVARYTVPTYDSDVADPTGTIVLRIPDLASNHNGGDIHFGPDGYLYISSGDSGAQNNPYHFAECLWKKPATSASACGDSGGTQYYLLGKILRIDVDNRGGTVDAEMCGSNGIAPAEYSIPTSNPHASTSNTCDEIWAHGFRNPWRMSFDRGTGDLVIGDVGQNQYEEITVQPAGVGGGDHGWSRCEGRHYFDASGSGTTCPATTGTIAPAIEYSHSNGCAVSGGYVYRGPATAFHGTYFYGDSCSSALWYATASGAVWDADGIHQTSSASGSIYGFGEDEAGNVYITRSNGSVWRIDIEHDEDVIFADDFE</sequence>
<evidence type="ECO:0000259" key="2">
    <source>
        <dbReference type="Pfam" id="PF07995"/>
    </source>
</evidence>
<dbReference type="Gene3D" id="2.120.10.30">
    <property type="entry name" value="TolB, C-terminal domain"/>
    <property type="match status" value="1"/>
</dbReference>
<dbReference type="Proteomes" id="UP000249046">
    <property type="component" value="Unassembled WGS sequence"/>
</dbReference>
<dbReference type="AlphaFoldDB" id="A0A2W5KE99"/>
<dbReference type="PANTHER" id="PTHR19328">
    <property type="entry name" value="HEDGEHOG-INTERACTING PROTEIN"/>
    <property type="match status" value="1"/>
</dbReference>
<reference evidence="3 4" key="1">
    <citation type="submission" date="2017-08" db="EMBL/GenBank/DDBJ databases">
        <title>Infants hospitalized years apart are colonized by the same room-sourced microbial strains.</title>
        <authorList>
            <person name="Brooks B."/>
            <person name="Olm M.R."/>
            <person name="Firek B.A."/>
            <person name="Baker R."/>
            <person name="Thomas B.C."/>
            <person name="Morowitz M.J."/>
            <person name="Banfield J.F."/>
        </authorList>
    </citation>
    <scope>NUCLEOTIDE SEQUENCE [LARGE SCALE GENOMIC DNA]</scope>
    <source>
        <strain evidence="3">S2_005_003_R2_42</strain>
    </source>
</reference>
<feature type="domain" description="Glucose/Sorbosone dehydrogenase" evidence="2">
    <location>
        <begin position="41"/>
        <end position="186"/>
    </location>
</feature>